<dbReference type="EMBL" id="JBHUEO010000102">
    <property type="protein sequence ID" value="MFD1708519.1"/>
    <property type="molecule type" value="Genomic_DNA"/>
</dbReference>
<accession>A0ABW4KMU1</accession>
<feature type="chain" id="PRO_5046833452" description="DUF3221 domain-containing protein" evidence="1">
    <location>
        <begin position="26"/>
        <end position="120"/>
    </location>
</feature>
<evidence type="ECO:0000313" key="2">
    <source>
        <dbReference type="EMBL" id="MFD1708519.1"/>
    </source>
</evidence>
<feature type="signal peptide" evidence="1">
    <location>
        <begin position="1"/>
        <end position="25"/>
    </location>
</feature>
<dbReference type="RefSeq" id="WP_144463418.1">
    <property type="nucleotide sequence ID" value="NZ_JBHUEO010000102.1"/>
</dbReference>
<dbReference type="Proteomes" id="UP001597301">
    <property type="component" value="Unassembled WGS sequence"/>
</dbReference>
<keyword evidence="1" id="KW-0732">Signal</keyword>
<name>A0ABW4KMU1_9BACI</name>
<keyword evidence="3" id="KW-1185">Reference proteome</keyword>
<protein>
    <recommendedName>
        <fullName evidence="4">DUF3221 domain-containing protein</fullName>
    </recommendedName>
</protein>
<organism evidence="2 3">
    <name type="scientific">Siminovitchia sediminis</name>
    <dbReference type="NCBI Taxonomy" id="1274353"/>
    <lineage>
        <taxon>Bacteria</taxon>
        <taxon>Bacillati</taxon>
        <taxon>Bacillota</taxon>
        <taxon>Bacilli</taxon>
        <taxon>Bacillales</taxon>
        <taxon>Bacillaceae</taxon>
        <taxon>Siminovitchia</taxon>
    </lineage>
</organism>
<comment type="caution">
    <text evidence="2">The sequence shown here is derived from an EMBL/GenBank/DDBJ whole genome shotgun (WGS) entry which is preliminary data.</text>
</comment>
<evidence type="ECO:0000256" key="1">
    <source>
        <dbReference type="SAM" id="SignalP"/>
    </source>
</evidence>
<reference evidence="3" key="1">
    <citation type="journal article" date="2019" name="Int. J. Syst. Evol. Microbiol.">
        <title>The Global Catalogue of Microorganisms (GCM) 10K type strain sequencing project: providing services to taxonomists for standard genome sequencing and annotation.</title>
        <authorList>
            <consortium name="The Broad Institute Genomics Platform"/>
            <consortium name="The Broad Institute Genome Sequencing Center for Infectious Disease"/>
            <person name="Wu L."/>
            <person name="Ma J."/>
        </authorList>
    </citation>
    <scope>NUCLEOTIDE SEQUENCE [LARGE SCALE GENOMIC DNA]</scope>
    <source>
        <strain evidence="3">CGMCC 1.12295</strain>
    </source>
</reference>
<dbReference type="GeneID" id="56393122"/>
<evidence type="ECO:0000313" key="3">
    <source>
        <dbReference type="Proteomes" id="UP001597301"/>
    </source>
</evidence>
<gene>
    <name evidence="2" type="ORF">ACFSCZ_17730</name>
</gene>
<dbReference type="PROSITE" id="PS51257">
    <property type="entry name" value="PROKAR_LIPOPROTEIN"/>
    <property type="match status" value="1"/>
</dbReference>
<proteinExistence type="predicted"/>
<sequence>MKKVKRFNILQYVIPFFLISLVACDTDETSGEPIIYEGIVQEKHFQKGDVNVGVGVGSNGSIAVTPVVSSDKYIIFVDGKDYEVSEKVWLSVEKDDHIEYEKGVFGGIRNIKVLYEEETN</sequence>
<evidence type="ECO:0008006" key="4">
    <source>
        <dbReference type="Google" id="ProtNLM"/>
    </source>
</evidence>